<dbReference type="Gene3D" id="1.10.510.10">
    <property type="entry name" value="Transferase(Phosphotransferase) domain 1"/>
    <property type="match status" value="1"/>
</dbReference>
<dbReference type="EMBL" id="KZ826358">
    <property type="protein sequence ID" value="PYI05423.1"/>
    <property type="molecule type" value="Genomic_DNA"/>
</dbReference>
<organism evidence="2 3">
    <name type="scientific">Aspergillus sclerotiicarbonarius (strain CBS 121057 / IBT 28362)</name>
    <dbReference type="NCBI Taxonomy" id="1448318"/>
    <lineage>
        <taxon>Eukaryota</taxon>
        <taxon>Fungi</taxon>
        <taxon>Dikarya</taxon>
        <taxon>Ascomycota</taxon>
        <taxon>Pezizomycotina</taxon>
        <taxon>Eurotiomycetes</taxon>
        <taxon>Eurotiomycetidae</taxon>
        <taxon>Eurotiales</taxon>
        <taxon>Aspergillaceae</taxon>
        <taxon>Aspergillus</taxon>
        <taxon>Aspergillus subgen. Circumdati</taxon>
    </lineage>
</organism>
<accession>A0A319FFC5</accession>
<name>A0A319FFC5_ASPSB</name>
<sequence>MDISSSEIDFLKLIQRSASSCIFHTRWRDKECILKVYHHIEASHADPKSREVDTFTCESRAYTRLKAYGLCGRGSVPDFYGVVQDINPMERLPHLKDFLRDRVYPKGVLLEFIPNLREIDLSTFSQDRVYKLRQILTEIHEAGVYHGDPYPRNMVVQEGSDRVLWIDFDRAQTRNSITPRQQQLLDEEDELVDYFVDALAADFKEGKIHRTWECYYDTIYQEP</sequence>
<feature type="domain" description="Protein kinase" evidence="1">
    <location>
        <begin position="8"/>
        <end position="223"/>
    </location>
</feature>
<dbReference type="SUPFAM" id="SSF56112">
    <property type="entry name" value="Protein kinase-like (PK-like)"/>
    <property type="match status" value="1"/>
</dbReference>
<dbReference type="VEuPathDB" id="FungiDB:BO78DRAFT_345697"/>
<dbReference type="PROSITE" id="PS50011">
    <property type="entry name" value="PROTEIN_KINASE_DOM"/>
    <property type="match status" value="1"/>
</dbReference>
<dbReference type="InterPro" id="IPR011009">
    <property type="entry name" value="Kinase-like_dom_sf"/>
</dbReference>
<dbReference type="InterPro" id="IPR000719">
    <property type="entry name" value="Prot_kinase_dom"/>
</dbReference>
<reference evidence="2 3" key="1">
    <citation type="submission" date="2018-02" db="EMBL/GenBank/DDBJ databases">
        <title>The genomes of Aspergillus section Nigri reveals drivers in fungal speciation.</title>
        <authorList>
            <consortium name="DOE Joint Genome Institute"/>
            <person name="Vesth T.C."/>
            <person name="Nybo J."/>
            <person name="Theobald S."/>
            <person name="Brandl J."/>
            <person name="Frisvad J.C."/>
            <person name="Nielsen K.F."/>
            <person name="Lyhne E.K."/>
            <person name="Kogle M.E."/>
            <person name="Kuo A."/>
            <person name="Riley R."/>
            <person name="Clum A."/>
            <person name="Nolan M."/>
            <person name="Lipzen A."/>
            <person name="Salamov A."/>
            <person name="Henrissat B."/>
            <person name="Wiebenga A."/>
            <person name="De vries R.P."/>
            <person name="Grigoriev I.V."/>
            <person name="Mortensen U.H."/>
            <person name="Andersen M.R."/>
            <person name="Baker S.E."/>
        </authorList>
    </citation>
    <scope>NUCLEOTIDE SEQUENCE [LARGE SCALE GENOMIC DNA]</scope>
    <source>
        <strain evidence="2 3">CBS 121057</strain>
    </source>
</reference>
<keyword evidence="3" id="KW-1185">Reference proteome</keyword>
<protein>
    <recommendedName>
        <fullName evidence="1">Protein kinase domain-containing protein</fullName>
    </recommendedName>
</protein>
<dbReference type="Pfam" id="PF06293">
    <property type="entry name" value="Kdo"/>
    <property type="match status" value="1"/>
</dbReference>
<dbReference type="GO" id="GO:0004672">
    <property type="term" value="F:protein kinase activity"/>
    <property type="evidence" value="ECO:0007669"/>
    <property type="project" value="InterPro"/>
</dbReference>
<dbReference type="AlphaFoldDB" id="A0A319FFC5"/>
<dbReference type="OrthoDB" id="4185642at2759"/>
<evidence type="ECO:0000313" key="3">
    <source>
        <dbReference type="Proteomes" id="UP000248423"/>
    </source>
</evidence>
<gene>
    <name evidence="2" type="ORF">BO78DRAFT_345697</name>
</gene>
<evidence type="ECO:0000259" key="1">
    <source>
        <dbReference type="PROSITE" id="PS50011"/>
    </source>
</evidence>
<dbReference type="GO" id="GO:0005524">
    <property type="term" value="F:ATP binding"/>
    <property type="evidence" value="ECO:0007669"/>
    <property type="project" value="InterPro"/>
</dbReference>
<dbReference type="Proteomes" id="UP000248423">
    <property type="component" value="Unassembled WGS sequence"/>
</dbReference>
<proteinExistence type="predicted"/>
<dbReference type="STRING" id="1448318.A0A319FFC5"/>
<evidence type="ECO:0000313" key="2">
    <source>
        <dbReference type="EMBL" id="PYI05423.1"/>
    </source>
</evidence>